<feature type="chain" id="PRO_5038896994" description="Htaa domain-containing protein" evidence="1">
    <location>
        <begin position="25"/>
        <end position="206"/>
    </location>
</feature>
<evidence type="ECO:0000256" key="1">
    <source>
        <dbReference type="SAM" id="SignalP"/>
    </source>
</evidence>
<keyword evidence="3" id="KW-1185">Reference proteome</keyword>
<evidence type="ECO:0000313" key="3">
    <source>
        <dbReference type="Proteomes" id="UP000571817"/>
    </source>
</evidence>
<proteinExistence type="predicted"/>
<reference evidence="2 3" key="1">
    <citation type="submission" date="2020-07" db="EMBL/GenBank/DDBJ databases">
        <title>Sequencing the genomes of 1000 actinobacteria strains.</title>
        <authorList>
            <person name="Klenk H.-P."/>
        </authorList>
    </citation>
    <scope>NUCLEOTIDE SEQUENCE [LARGE SCALE GENOMIC DNA]</scope>
    <source>
        <strain evidence="2 3">DSM 29531</strain>
    </source>
</reference>
<comment type="caution">
    <text evidence="2">The sequence shown here is derived from an EMBL/GenBank/DDBJ whole genome shotgun (WGS) entry which is preliminary data.</text>
</comment>
<sequence>MRSRVITATLAIAVAATTASVALAGPAEASAAHRARPAAASLSGTTTVTTAQGIAPTLLKAGILPLPVPDTRLGLRLFPYLAVSYGFPITGGNPNLSGPSSDILHRGGIDFVSLRGKSLEIGKFDVSLADKKVYATQVNFAAARIPVLDLDFSGLVVKQRNGTTNLSGITARLDPAAAGALNSTFGTALPADGSLVFGSVKVTLKS</sequence>
<dbReference type="AlphaFoldDB" id="A0A853DEE8"/>
<protein>
    <recommendedName>
        <fullName evidence="4">Htaa domain-containing protein</fullName>
    </recommendedName>
</protein>
<dbReference type="Proteomes" id="UP000571817">
    <property type="component" value="Unassembled WGS sequence"/>
</dbReference>
<organism evidence="2 3">
    <name type="scientific">Allobranchiibius huperziae</name>
    <dbReference type="NCBI Taxonomy" id="1874116"/>
    <lineage>
        <taxon>Bacteria</taxon>
        <taxon>Bacillati</taxon>
        <taxon>Actinomycetota</taxon>
        <taxon>Actinomycetes</taxon>
        <taxon>Micrococcales</taxon>
        <taxon>Dermacoccaceae</taxon>
        <taxon>Allobranchiibius</taxon>
    </lineage>
</organism>
<accession>A0A853DEE8</accession>
<dbReference type="EMBL" id="JACCFW010000001">
    <property type="protein sequence ID" value="NYJ73444.1"/>
    <property type="molecule type" value="Genomic_DNA"/>
</dbReference>
<name>A0A853DEE8_9MICO</name>
<gene>
    <name evidence="2" type="ORF">HNR15_000407</name>
</gene>
<feature type="signal peptide" evidence="1">
    <location>
        <begin position="1"/>
        <end position="24"/>
    </location>
</feature>
<evidence type="ECO:0000313" key="2">
    <source>
        <dbReference type="EMBL" id="NYJ73444.1"/>
    </source>
</evidence>
<evidence type="ECO:0008006" key="4">
    <source>
        <dbReference type="Google" id="ProtNLM"/>
    </source>
</evidence>
<dbReference type="RefSeq" id="WP_179478721.1">
    <property type="nucleotide sequence ID" value="NZ_JACCFW010000001.1"/>
</dbReference>
<keyword evidence="1" id="KW-0732">Signal</keyword>